<name>A0A1Z5HR41_9FIRM</name>
<sequence length="78" mass="8285">MLGAEVSLYPLKTSNASSIITEAINSLHGQNLTFTVGSISTEIRGEPEAIWNGLKTMFNKAQQSGEVSMVVTLTNAAD</sequence>
<protein>
    <recommendedName>
        <fullName evidence="1">Thiamin/hydroxymethyl pyrimidine-binding YkoF putative domain-containing protein</fullName>
    </recommendedName>
</protein>
<keyword evidence="3" id="KW-1185">Reference proteome</keyword>
<gene>
    <name evidence="2" type="ORF">KKC1_11620</name>
</gene>
<dbReference type="EMBL" id="BDGJ01000042">
    <property type="protein sequence ID" value="GAW92002.1"/>
    <property type="molecule type" value="Genomic_DNA"/>
</dbReference>
<dbReference type="OrthoDB" id="2970529at2"/>
<proteinExistence type="predicted"/>
<evidence type="ECO:0000313" key="3">
    <source>
        <dbReference type="Proteomes" id="UP000197032"/>
    </source>
</evidence>
<organism evidence="2 3">
    <name type="scientific">Calderihabitans maritimus</name>
    <dbReference type="NCBI Taxonomy" id="1246530"/>
    <lineage>
        <taxon>Bacteria</taxon>
        <taxon>Bacillati</taxon>
        <taxon>Bacillota</taxon>
        <taxon>Clostridia</taxon>
        <taxon>Neomoorellales</taxon>
        <taxon>Calderihabitantaceae</taxon>
        <taxon>Calderihabitans</taxon>
    </lineage>
</organism>
<reference evidence="3" key="1">
    <citation type="journal article" date="2017" name="Appl. Environ. Microbiol.">
        <title>Genomic analysis of Calderihabitans maritimus KKC1, a thermophilic hydrogenogenic carboxydotrophic bacterium isolated from marine sediment.</title>
        <authorList>
            <person name="Omae K."/>
            <person name="Yoneda Y."/>
            <person name="Fukuyama Y."/>
            <person name="Yoshida T."/>
            <person name="Sako Y."/>
        </authorList>
    </citation>
    <scope>NUCLEOTIDE SEQUENCE [LARGE SCALE GENOMIC DNA]</scope>
    <source>
        <strain evidence="3">KKC1</strain>
    </source>
</reference>
<dbReference type="AlphaFoldDB" id="A0A1Z5HR41"/>
<comment type="caution">
    <text evidence="2">The sequence shown here is derived from an EMBL/GenBank/DDBJ whole genome shotgun (WGS) entry which is preliminary data.</text>
</comment>
<dbReference type="SUPFAM" id="SSF89957">
    <property type="entry name" value="MTH1187/YkoF-like"/>
    <property type="match status" value="1"/>
</dbReference>
<feature type="domain" description="Thiamin/hydroxymethyl pyrimidine-binding YkoF putative" evidence="1">
    <location>
        <begin position="3"/>
        <end position="73"/>
    </location>
</feature>
<dbReference type="Gene3D" id="3.30.70.930">
    <property type="match status" value="1"/>
</dbReference>
<dbReference type="Proteomes" id="UP000197032">
    <property type="component" value="Unassembled WGS sequence"/>
</dbReference>
<dbReference type="Pfam" id="PF07615">
    <property type="entry name" value="Ykof"/>
    <property type="match status" value="1"/>
</dbReference>
<evidence type="ECO:0000259" key="1">
    <source>
        <dbReference type="Pfam" id="PF07615"/>
    </source>
</evidence>
<evidence type="ECO:0000313" key="2">
    <source>
        <dbReference type="EMBL" id="GAW92002.1"/>
    </source>
</evidence>
<dbReference type="InterPro" id="IPR011522">
    <property type="entry name" value="Thiamin/HMP-bd_put_YkoF"/>
</dbReference>
<dbReference type="InterPro" id="IPR029756">
    <property type="entry name" value="MTH1187/YkoF-like"/>
</dbReference>
<accession>A0A1Z5HR41</accession>